<keyword evidence="3" id="KW-0472">Membrane</keyword>
<evidence type="ECO:0000256" key="6">
    <source>
        <dbReference type="ARBA" id="ARBA00023288"/>
    </source>
</evidence>
<dbReference type="EMBL" id="QXJC01000003">
    <property type="protein sequence ID" value="RID98478.1"/>
    <property type="molecule type" value="Genomic_DNA"/>
</dbReference>
<dbReference type="InterPro" id="IPR032831">
    <property type="entry name" value="LptM_cons"/>
</dbReference>
<dbReference type="AlphaFoldDB" id="A0A398CC16"/>
<evidence type="ECO:0000256" key="1">
    <source>
        <dbReference type="ARBA" id="ARBA00004459"/>
    </source>
</evidence>
<feature type="region of interest" description="Disordered" evidence="7">
    <location>
        <begin position="42"/>
        <end position="72"/>
    </location>
</feature>
<evidence type="ECO:0008006" key="11">
    <source>
        <dbReference type="Google" id="ProtNLM"/>
    </source>
</evidence>
<keyword evidence="6" id="KW-0449">Lipoprotein</keyword>
<sequence>MLNVSQILVRTLGLAACVAALAACGQRGPLFLPKAPAAAQRATLPQTLLPGDSAVQPPRPSLPPTPSASTAQ</sequence>
<name>A0A398CC16_9BURK</name>
<evidence type="ECO:0000256" key="3">
    <source>
        <dbReference type="ARBA" id="ARBA00023136"/>
    </source>
</evidence>
<keyword evidence="4" id="KW-0564">Palmitate</keyword>
<keyword evidence="2 8" id="KW-0732">Signal</keyword>
<dbReference type="NCBIfam" id="NF047847">
    <property type="entry name" value="SS_mature_LptM"/>
    <property type="match status" value="1"/>
</dbReference>
<reference evidence="9 10" key="1">
    <citation type="submission" date="2018-09" db="EMBL/GenBank/DDBJ databases">
        <title>Draft genome of Simplicispira sp. NY-02.</title>
        <authorList>
            <person name="Im W.T."/>
        </authorList>
    </citation>
    <scope>NUCLEOTIDE SEQUENCE [LARGE SCALE GENOMIC DNA]</scope>
    <source>
        <strain evidence="9 10">NY-02</strain>
    </source>
</reference>
<dbReference type="OrthoDB" id="8550022at2"/>
<feature type="signal peptide" evidence="8">
    <location>
        <begin position="1"/>
        <end position="22"/>
    </location>
</feature>
<evidence type="ECO:0000313" key="10">
    <source>
        <dbReference type="Proteomes" id="UP000266302"/>
    </source>
</evidence>
<accession>A0A398CC16</accession>
<keyword evidence="10" id="KW-1185">Reference proteome</keyword>
<evidence type="ECO:0000256" key="2">
    <source>
        <dbReference type="ARBA" id="ARBA00022729"/>
    </source>
</evidence>
<feature type="compositionally biased region" description="Pro residues" evidence="7">
    <location>
        <begin position="57"/>
        <end position="66"/>
    </location>
</feature>
<keyword evidence="5" id="KW-0998">Cell outer membrane</keyword>
<evidence type="ECO:0000256" key="8">
    <source>
        <dbReference type="SAM" id="SignalP"/>
    </source>
</evidence>
<dbReference type="Proteomes" id="UP000266302">
    <property type="component" value="Unassembled WGS sequence"/>
</dbReference>
<comment type="subcellular location">
    <subcellularLocation>
        <location evidence="1">Cell outer membrane</location>
        <topology evidence="1">Lipid-anchor</topology>
    </subcellularLocation>
</comment>
<comment type="caution">
    <text evidence="9">The sequence shown here is derived from an EMBL/GenBank/DDBJ whole genome shotgun (WGS) entry which is preliminary data.</text>
</comment>
<proteinExistence type="predicted"/>
<evidence type="ECO:0000256" key="7">
    <source>
        <dbReference type="SAM" id="MobiDB-lite"/>
    </source>
</evidence>
<feature type="chain" id="PRO_5017437345" description="Sugar transporter" evidence="8">
    <location>
        <begin position="23"/>
        <end position="72"/>
    </location>
</feature>
<gene>
    <name evidence="9" type="ORF">D3F03_09610</name>
</gene>
<evidence type="ECO:0000256" key="5">
    <source>
        <dbReference type="ARBA" id="ARBA00023237"/>
    </source>
</evidence>
<evidence type="ECO:0000256" key="4">
    <source>
        <dbReference type="ARBA" id="ARBA00023139"/>
    </source>
</evidence>
<evidence type="ECO:0000313" key="9">
    <source>
        <dbReference type="EMBL" id="RID98478.1"/>
    </source>
</evidence>
<protein>
    <recommendedName>
        <fullName evidence="11">Sugar transporter</fullName>
    </recommendedName>
</protein>
<dbReference type="RefSeq" id="WP_119109143.1">
    <property type="nucleotide sequence ID" value="NZ_QXJC01000003.1"/>
</dbReference>
<organism evidence="9 10">
    <name type="scientific">Simplicispira hankyongi</name>
    <dbReference type="NCBI Taxonomy" id="2315688"/>
    <lineage>
        <taxon>Bacteria</taxon>
        <taxon>Pseudomonadati</taxon>
        <taxon>Pseudomonadota</taxon>
        <taxon>Betaproteobacteria</taxon>
        <taxon>Burkholderiales</taxon>
        <taxon>Comamonadaceae</taxon>
        <taxon>Simplicispira</taxon>
    </lineage>
</organism>